<evidence type="ECO:0000259" key="2">
    <source>
        <dbReference type="Pfam" id="PF18962"/>
    </source>
</evidence>
<feature type="domain" description="Secretion system C-terminal sorting" evidence="2">
    <location>
        <begin position="464"/>
        <end position="529"/>
    </location>
</feature>
<dbReference type="RefSeq" id="WP_009578354.1">
    <property type="nucleotide sequence ID" value="NZ_AMZN01000010.1"/>
</dbReference>
<evidence type="ECO:0000313" key="3">
    <source>
        <dbReference type="EMBL" id="ELR73051.1"/>
    </source>
</evidence>
<dbReference type="InterPro" id="IPR005152">
    <property type="entry name" value="Lipase_secreted"/>
</dbReference>
<reference evidence="3 4" key="1">
    <citation type="submission" date="2012-12" db="EMBL/GenBank/DDBJ databases">
        <title>Genome assembly of Fulvivirga imtechensis AK7.</title>
        <authorList>
            <person name="Nupur N."/>
            <person name="Khatri I."/>
            <person name="Kumar R."/>
            <person name="Subramanian S."/>
            <person name="Pinnaka A."/>
        </authorList>
    </citation>
    <scope>NUCLEOTIDE SEQUENCE [LARGE SCALE GENOMIC DNA]</scope>
    <source>
        <strain evidence="3 4">AK7</strain>
    </source>
</reference>
<evidence type="ECO:0000313" key="4">
    <source>
        <dbReference type="Proteomes" id="UP000011135"/>
    </source>
</evidence>
<accession>L8JVH2</accession>
<dbReference type="GO" id="GO:0004806">
    <property type="term" value="F:triacylglycerol lipase activity"/>
    <property type="evidence" value="ECO:0007669"/>
    <property type="project" value="InterPro"/>
</dbReference>
<dbReference type="Gene3D" id="1.10.260.160">
    <property type="match status" value="1"/>
</dbReference>
<feature type="signal peptide" evidence="1">
    <location>
        <begin position="1"/>
        <end position="19"/>
    </location>
</feature>
<dbReference type="Gene3D" id="3.40.50.1820">
    <property type="entry name" value="alpha/beta hydrolase"/>
    <property type="match status" value="1"/>
</dbReference>
<keyword evidence="1" id="KW-0732">Signal</keyword>
<dbReference type="Pfam" id="PF18962">
    <property type="entry name" value="Por_Secre_tail"/>
    <property type="match status" value="1"/>
</dbReference>
<dbReference type="STRING" id="1237149.C900_00131"/>
<dbReference type="eggNOG" id="COG1073">
    <property type="taxonomic scope" value="Bacteria"/>
</dbReference>
<dbReference type="InterPro" id="IPR026444">
    <property type="entry name" value="Secre_tail"/>
</dbReference>
<dbReference type="OrthoDB" id="9805017at2"/>
<gene>
    <name evidence="3" type="ORF">C900_00131</name>
</gene>
<name>L8JVH2_9BACT</name>
<organism evidence="3 4">
    <name type="scientific">Fulvivirga imtechensis AK7</name>
    <dbReference type="NCBI Taxonomy" id="1237149"/>
    <lineage>
        <taxon>Bacteria</taxon>
        <taxon>Pseudomonadati</taxon>
        <taxon>Bacteroidota</taxon>
        <taxon>Cytophagia</taxon>
        <taxon>Cytophagales</taxon>
        <taxon>Fulvivirgaceae</taxon>
        <taxon>Fulvivirga</taxon>
    </lineage>
</organism>
<dbReference type="NCBIfam" id="TIGR04183">
    <property type="entry name" value="Por_Secre_tail"/>
    <property type="match status" value="1"/>
</dbReference>
<protein>
    <recommendedName>
        <fullName evidence="2">Secretion system C-terminal sorting domain-containing protein</fullName>
    </recommendedName>
</protein>
<dbReference type="Proteomes" id="UP000011135">
    <property type="component" value="Unassembled WGS sequence"/>
</dbReference>
<sequence length="538" mass="59548">MKKISTLLLALFFLLQLQAQDRGNLVSYELIAEKNTDQIDELLTESVGGIPGLFIGFLVPTTFDVRVYKVIYNTIDGRGNPTIASGALYIPLPYPGAAPLAAYLHGTIIDEASVPSNLIGVEGAIGWAMATDGYVVALPDYIGLGESPGPHPYVHAQSEATASIDMMRASRQLCGMIGVGLNGQVFIAGYSQGGHSALATQREIERHHASEFDLDFVAAGSGPYDLSGTQKSFAFSNPYYPNPSFFPYILQGYQEVYRNIYSSLDKVYVPPYDEMIPVLLDGSLSTEEIDAQLPANWKTMFRNDFLNDVANNHFDPVNVALRKNNVYAWAPRTQARLYYCTEDDQVDPANSVVAWFNFFLRGAGGRVAAVPLGPFKHRECAPIALFVSKLKFDEYRKDQHDEPGTHKESILALRTETEALNNERLTEFVREENIPDLAAQLREYGLTSLANVVENQEKPTALKLYPNPATSYTVLDLSQIKDNVNTIKIISLSGKTVKEIPVKEKYDTFELDVRDLDAGMYIVAVEGDGVYYVSLMKD</sequence>
<dbReference type="GO" id="GO:0016042">
    <property type="term" value="P:lipid catabolic process"/>
    <property type="evidence" value="ECO:0007669"/>
    <property type="project" value="InterPro"/>
</dbReference>
<dbReference type="Pfam" id="PF03583">
    <property type="entry name" value="LIP"/>
    <property type="match status" value="1"/>
</dbReference>
<proteinExistence type="predicted"/>
<dbReference type="AlphaFoldDB" id="L8JVH2"/>
<evidence type="ECO:0000256" key="1">
    <source>
        <dbReference type="SAM" id="SignalP"/>
    </source>
</evidence>
<comment type="caution">
    <text evidence="3">The sequence shown here is derived from an EMBL/GenBank/DDBJ whole genome shotgun (WGS) entry which is preliminary data.</text>
</comment>
<keyword evidence="4" id="KW-1185">Reference proteome</keyword>
<dbReference type="PANTHER" id="PTHR34853">
    <property type="match status" value="1"/>
</dbReference>
<dbReference type="SUPFAM" id="SSF53474">
    <property type="entry name" value="alpha/beta-Hydrolases"/>
    <property type="match status" value="1"/>
</dbReference>
<dbReference type="PANTHER" id="PTHR34853:SF1">
    <property type="entry name" value="LIPASE 5"/>
    <property type="match status" value="1"/>
</dbReference>
<feature type="chain" id="PRO_5003993474" description="Secretion system C-terminal sorting domain-containing protein" evidence="1">
    <location>
        <begin position="20"/>
        <end position="538"/>
    </location>
</feature>
<dbReference type="InterPro" id="IPR029058">
    <property type="entry name" value="AB_hydrolase_fold"/>
</dbReference>
<dbReference type="EMBL" id="AMZN01000010">
    <property type="protein sequence ID" value="ELR73051.1"/>
    <property type="molecule type" value="Genomic_DNA"/>
</dbReference>